<evidence type="ECO:0000313" key="8">
    <source>
        <dbReference type="EMBL" id="GAB36742.1"/>
    </source>
</evidence>
<dbReference type="PANTHER" id="PTHR33452">
    <property type="entry name" value="OXIDOREDUCTASE CATD-RELATED"/>
    <property type="match status" value="1"/>
</dbReference>
<dbReference type="AlphaFoldDB" id="H5TTD4"/>
<feature type="transmembrane region" description="Helical" evidence="7">
    <location>
        <begin position="47"/>
        <end position="67"/>
    </location>
</feature>
<gene>
    <name evidence="8" type="ORF">GOOTI_238_00220</name>
</gene>
<dbReference type="Pfam" id="PF07681">
    <property type="entry name" value="DoxX"/>
    <property type="match status" value="1"/>
</dbReference>
<evidence type="ECO:0008006" key="10">
    <source>
        <dbReference type="Google" id="ProtNLM"/>
    </source>
</evidence>
<evidence type="ECO:0000313" key="9">
    <source>
        <dbReference type="Proteomes" id="UP000005038"/>
    </source>
</evidence>
<dbReference type="OrthoDB" id="9808524at2"/>
<reference evidence="8" key="1">
    <citation type="submission" date="2012-02" db="EMBL/GenBank/DDBJ databases">
        <title>Whole genome shotgun sequence of Gordonia otitidis NBRC 100426.</title>
        <authorList>
            <person name="Yoshida I."/>
            <person name="Hosoyama A."/>
            <person name="Tsuchikane K."/>
            <person name="Katsumata H."/>
            <person name="Yamazaki S."/>
            <person name="Fujita N."/>
        </authorList>
    </citation>
    <scope>NUCLEOTIDE SEQUENCE [LARGE SCALE GENOMIC DNA]</scope>
    <source>
        <strain evidence="8">NBRC 100426</strain>
    </source>
</reference>
<dbReference type="RefSeq" id="WP_007240904.1">
    <property type="nucleotide sequence ID" value="NZ_BAFB01000238.1"/>
</dbReference>
<dbReference type="InterPro" id="IPR051907">
    <property type="entry name" value="DoxX-like_oxidoreductase"/>
</dbReference>
<keyword evidence="5 7" id="KW-1133">Transmembrane helix</keyword>
<dbReference type="InterPro" id="IPR032808">
    <property type="entry name" value="DoxX"/>
</dbReference>
<keyword evidence="9" id="KW-1185">Reference proteome</keyword>
<evidence type="ECO:0000256" key="6">
    <source>
        <dbReference type="ARBA" id="ARBA00023136"/>
    </source>
</evidence>
<keyword evidence="4 7" id="KW-0812">Transmembrane</keyword>
<evidence type="ECO:0000256" key="5">
    <source>
        <dbReference type="ARBA" id="ARBA00022989"/>
    </source>
</evidence>
<dbReference type="EMBL" id="BAFB01000238">
    <property type="protein sequence ID" value="GAB36742.1"/>
    <property type="molecule type" value="Genomic_DNA"/>
</dbReference>
<proteinExistence type="inferred from homology"/>
<sequence length="153" mass="16077">MLTSLDRAAPWALGVFRIVVGFLFLCHGTSTLFGWPIPPYSGVTAEFGAWPSWWVAMIELIGGAAIIAGVGTRIAAFIGSGAMAVAYFWKHQGDGLFPIENEGEAAALFCWSLLLLVFLGPGRPALGPVLAAGFGRKRAERDPRGDAAIGSAA</sequence>
<organism evidence="8 9">
    <name type="scientific">Gordonia otitidis (strain DSM 44809 / CCUG 52243 / JCM 12355 / NBRC 100426 / IFM 10032)</name>
    <dbReference type="NCBI Taxonomy" id="1108044"/>
    <lineage>
        <taxon>Bacteria</taxon>
        <taxon>Bacillati</taxon>
        <taxon>Actinomycetota</taxon>
        <taxon>Actinomycetes</taxon>
        <taxon>Mycobacteriales</taxon>
        <taxon>Gordoniaceae</taxon>
        <taxon>Gordonia</taxon>
    </lineage>
</organism>
<keyword evidence="6 7" id="KW-0472">Membrane</keyword>
<evidence type="ECO:0000256" key="3">
    <source>
        <dbReference type="ARBA" id="ARBA00022475"/>
    </source>
</evidence>
<dbReference type="PANTHER" id="PTHR33452:SF4">
    <property type="entry name" value="BLL4328 PROTEIN"/>
    <property type="match status" value="1"/>
</dbReference>
<keyword evidence="3" id="KW-1003">Cell membrane</keyword>
<dbReference type="STRING" id="1108044.GOOTI_238_00220"/>
<comment type="caution">
    <text evidence="8">The sequence shown here is derived from an EMBL/GenBank/DDBJ whole genome shotgun (WGS) entry which is preliminary data.</text>
</comment>
<dbReference type="Proteomes" id="UP000005038">
    <property type="component" value="Unassembled WGS sequence"/>
</dbReference>
<accession>H5TTD4</accession>
<comment type="subcellular location">
    <subcellularLocation>
        <location evidence="1">Cell membrane</location>
        <topology evidence="1">Multi-pass membrane protein</topology>
    </subcellularLocation>
</comment>
<evidence type="ECO:0000256" key="1">
    <source>
        <dbReference type="ARBA" id="ARBA00004651"/>
    </source>
</evidence>
<comment type="similarity">
    <text evidence="2">Belongs to the DoxX family.</text>
</comment>
<name>H5TTD4_GORO1</name>
<evidence type="ECO:0000256" key="7">
    <source>
        <dbReference type="SAM" id="Phobius"/>
    </source>
</evidence>
<evidence type="ECO:0000256" key="4">
    <source>
        <dbReference type="ARBA" id="ARBA00022692"/>
    </source>
</evidence>
<protein>
    <recommendedName>
        <fullName evidence="10">DoxX family protein</fullName>
    </recommendedName>
</protein>
<feature type="transmembrane region" description="Helical" evidence="7">
    <location>
        <begin position="12"/>
        <end position="35"/>
    </location>
</feature>
<evidence type="ECO:0000256" key="2">
    <source>
        <dbReference type="ARBA" id="ARBA00006679"/>
    </source>
</evidence>
<dbReference type="GO" id="GO:0005886">
    <property type="term" value="C:plasma membrane"/>
    <property type="evidence" value="ECO:0007669"/>
    <property type="project" value="UniProtKB-SubCell"/>
</dbReference>